<comment type="caution">
    <text evidence="11">The sequence shown here is derived from an EMBL/GenBank/DDBJ whole genome shotgun (WGS) entry which is preliminary data.</text>
</comment>
<dbReference type="PROSITE" id="PS00344">
    <property type="entry name" value="GATA_ZN_FINGER_1"/>
    <property type="match status" value="1"/>
</dbReference>
<dbReference type="Proteomes" id="UP001295794">
    <property type="component" value="Unassembled WGS sequence"/>
</dbReference>
<evidence type="ECO:0000256" key="6">
    <source>
        <dbReference type="ARBA" id="ARBA00023163"/>
    </source>
</evidence>
<dbReference type="InterPro" id="IPR013088">
    <property type="entry name" value="Znf_NHR/GATA"/>
</dbReference>
<feature type="region of interest" description="Disordered" evidence="9">
    <location>
        <begin position="367"/>
        <end position="503"/>
    </location>
</feature>
<feature type="domain" description="GATA-type" evidence="10">
    <location>
        <begin position="585"/>
        <end position="633"/>
    </location>
</feature>
<dbReference type="Gene3D" id="3.30.50.10">
    <property type="entry name" value="Erythroid Transcription Factor GATA-1, subunit A"/>
    <property type="match status" value="2"/>
</dbReference>
<evidence type="ECO:0000313" key="12">
    <source>
        <dbReference type="Proteomes" id="UP001295794"/>
    </source>
</evidence>
<evidence type="ECO:0000256" key="5">
    <source>
        <dbReference type="ARBA" id="ARBA00023015"/>
    </source>
</evidence>
<reference evidence="11" key="1">
    <citation type="submission" date="2023-11" db="EMBL/GenBank/DDBJ databases">
        <authorList>
            <person name="De Vega J J."/>
            <person name="De Vega J J."/>
        </authorList>
    </citation>
    <scope>NUCLEOTIDE SEQUENCE</scope>
</reference>
<name>A0AAD2HX43_9AGAR</name>
<evidence type="ECO:0000256" key="7">
    <source>
        <dbReference type="ARBA" id="ARBA00023242"/>
    </source>
</evidence>
<keyword evidence="5" id="KW-0805">Transcription regulation</keyword>
<feature type="compositionally biased region" description="Acidic residues" evidence="9">
    <location>
        <begin position="403"/>
        <end position="415"/>
    </location>
</feature>
<dbReference type="PANTHER" id="PTHR10071:SF281">
    <property type="entry name" value="BOX A-BINDING FACTOR-RELATED"/>
    <property type="match status" value="1"/>
</dbReference>
<dbReference type="GO" id="GO:0008270">
    <property type="term" value="F:zinc ion binding"/>
    <property type="evidence" value="ECO:0007669"/>
    <property type="project" value="UniProtKB-KW"/>
</dbReference>
<dbReference type="PROSITE" id="PS50114">
    <property type="entry name" value="GATA_ZN_FINGER_2"/>
    <property type="match status" value="2"/>
</dbReference>
<evidence type="ECO:0000259" key="10">
    <source>
        <dbReference type="PROSITE" id="PS50114"/>
    </source>
</evidence>
<keyword evidence="7" id="KW-0539">Nucleus</keyword>
<dbReference type="PRINTS" id="PR00619">
    <property type="entry name" value="GATAZNFINGER"/>
</dbReference>
<feature type="compositionally biased region" description="Acidic residues" evidence="9">
    <location>
        <begin position="235"/>
        <end position="247"/>
    </location>
</feature>
<evidence type="ECO:0000256" key="3">
    <source>
        <dbReference type="ARBA" id="ARBA00022771"/>
    </source>
</evidence>
<dbReference type="InterPro" id="IPR013860">
    <property type="entry name" value="AreA_GATA"/>
</dbReference>
<evidence type="ECO:0000256" key="2">
    <source>
        <dbReference type="ARBA" id="ARBA00022723"/>
    </source>
</evidence>
<feature type="compositionally biased region" description="Low complexity" evidence="9">
    <location>
        <begin position="248"/>
        <end position="258"/>
    </location>
</feature>
<protein>
    <recommendedName>
        <fullName evidence="10">GATA-type domain-containing protein</fullName>
    </recommendedName>
</protein>
<dbReference type="PANTHER" id="PTHR10071">
    <property type="entry name" value="TRANSCRIPTION FACTOR GATA FAMILY MEMBER"/>
    <property type="match status" value="1"/>
</dbReference>
<evidence type="ECO:0000256" key="1">
    <source>
        <dbReference type="ARBA" id="ARBA00004123"/>
    </source>
</evidence>
<proteinExistence type="predicted"/>
<evidence type="ECO:0000256" key="4">
    <source>
        <dbReference type="ARBA" id="ARBA00022833"/>
    </source>
</evidence>
<dbReference type="EMBL" id="CAVNYO010000462">
    <property type="protein sequence ID" value="CAK5282800.1"/>
    <property type="molecule type" value="Genomic_DNA"/>
</dbReference>
<feature type="region of interest" description="Disordered" evidence="9">
    <location>
        <begin position="232"/>
        <end position="262"/>
    </location>
</feature>
<feature type="region of interest" description="Disordered" evidence="9">
    <location>
        <begin position="721"/>
        <end position="753"/>
    </location>
</feature>
<gene>
    <name evidence="11" type="ORF">MYCIT1_LOCUS34856</name>
</gene>
<feature type="compositionally biased region" description="Low complexity" evidence="9">
    <location>
        <begin position="640"/>
        <end position="676"/>
    </location>
</feature>
<dbReference type="FunFam" id="3.30.50.10:FF:000007">
    <property type="entry name" value="Nitrogen regulatory AreA, N-terminal"/>
    <property type="match status" value="1"/>
</dbReference>
<dbReference type="GO" id="GO:0045944">
    <property type="term" value="P:positive regulation of transcription by RNA polymerase II"/>
    <property type="evidence" value="ECO:0007669"/>
    <property type="project" value="TreeGrafter"/>
</dbReference>
<evidence type="ECO:0000313" key="11">
    <source>
        <dbReference type="EMBL" id="CAK5282800.1"/>
    </source>
</evidence>
<feature type="compositionally biased region" description="Polar residues" evidence="9">
    <location>
        <begin position="739"/>
        <end position="753"/>
    </location>
</feature>
<keyword evidence="6" id="KW-0804">Transcription</keyword>
<keyword evidence="3 8" id="KW-0863">Zinc-finger</keyword>
<keyword evidence="2" id="KW-0479">Metal-binding</keyword>
<comment type="subcellular location">
    <subcellularLocation>
        <location evidence="1">Nucleus</location>
    </subcellularLocation>
</comment>
<dbReference type="Pfam" id="PF08550">
    <property type="entry name" value="GATA_AreA"/>
    <property type="match status" value="1"/>
</dbReference>
<feature type="region of interest" description="Disordered" evidence="9">
    <location>
        <begin position="137"/>
        <end position="214"/>
    </location>
</feature>
<feature type="region of interest" description="Disordered" evidence="9">
    <location>
        <begin position="634"/>
        <end position="692"/>
    </location>
</feature>
<keyword evidence="12" id="KW-1185">Reference proteome</keyword>
<keyword evidence="4" id="KW-0862">Zinc</keyword>
<sequence>MPSAILNLKFKGNKSFVPFSNVNDAESLTKTWKVCTKVASYLEQGDRLENLAWRLWHLQSLMVDSDNAKSKREFRKLSKSMGDKLDRERGRSIEDLPAPDFKRSFSSDLLQQKAVEKERTREAAAHQGLQHRNLFTFSVDVPGGPTAGQNETSPSAKRKRVPSTATPTPGVRLPTVFASTGGPDVIVASSGNRSPGHSTQLSSHSLSSTRGDYDSMRVVRPTVELHLDELLHADDGDDGEKDMDLEDSVSSSSSDPASGLGISMANPSGVNWSGWDEIMQAASTFPDFPSGTHHFHQPQQQQHQHDTFSADFGMSMGPILGPNDPGYNADTFLGFAPGQLTLDPSATLTGDVDAYEPDHVRVATPTISTPSVSSHFQSPTQYPPLTPSARRASRIAASRAAESEPESSDGDDSADSDFYFDGKRATKKASGGRGGALRKRSNSSAVAGAGASGVSVGRRRGNSDAAAAGSKGSRRPPLSVRVPAGVRSSAAASSSEKPSSASSGAALRAGAVAGDALGAGIKAECSNCGATHTPLWRRGLNDELNCNACGLYCKLHKRPRPKTMRNMGEGRGQSTRAEVPDVMAQCFNCHTTTTPLWRKDDEGRTVCNACGLYYKLHGTSRPISMKSDIIRKRSRHEVQVRAQAQAQADTPTASPTASRQGSPVPGSSSHSSSGSPMLAPDSSTSELTTALGPLPKPAAGAYRFPYHETYADVLPFGGVDVSGGVDGDARVNKRRRMSVDSTSEPPSSAVSYGSSYNDYTDGYSSATSFSMEFPFSERHQQQHQQQQGSFWHPPMALKRDSPEAQIHPPMLPSSDDFLHPPMMPASYLYQDESFNSFVHPPMMLPTLSEEGMLFGSGTHPPMMPYDDLYAPEGNGMHY</sequence>
<dbReference type="CDD" id="cd00202">
    <property type="entry name" value="ZnF_GATA"/>
    <property type="match status" value="2"/>
</dbReference>
<feature type="compositionally biased region" description="Low complexity" evidence="9">
    <location>
        <begin position="388"/>
        <end position="400"/>
    </location>
</feature>
<feature type="compositionally biased region" description="Low complexity" evidence="9">
    <location>
        <begin position="479"/>
        <end position="503"/>
    </location>
</feature>
<dbReference type="InterPro" id="IPR039355">
    <property type="entry name" value="Transcription_factor_GATA"/>
</dbReference>
<evidence type="ECO:0000256" key="8">
    <source>
        <dbReference type="PROSITE-ProRule" id="PRU00094"/>
    </source>
</evidence>
<dbReference type="GO" id="GO:0000981">
    <property type="term" value="F:DNA-binding transcription factor activity, RNA polymerase II-specific"/>
    <property type="evidence" value="ECO:0007669"/>
    <property type="project" value="TreeGrafter"/>
</dbReference>
<evidence type="ECO:0000256" key="9">
    <source>
        <dbReference type="SAM" id="MobiDB-lite"/>
    </source>
</evidence>
<feature type="compositionally biased region" description="Polar residues" evidence="9">
    <location>
        <begin position="367"/>
        <end position="380"/>
    </location>
</feature>
<organism evidence="11 12">
    <name type="scientific">Mycena citricolor</name>
    <dbReference type="NCBI Taxonomy" id="2018698"/>
    <lineage>
        <taxon>Eukaryota</taxon>
        <taxon>Fungi</taxon>
        <taxon>Dikarya</taxon>
        <taxon>Basidiomycota</taxon>
        <taxon>Agaricomycotina</taxon>
        <taxon>Agaricomycetes</taxon>
        <taxon>Agaricomycetidae</taxon>
        <taxon>Agaricales</taxon>
        <taxon>Marasmiineae</taxon>
        <taxon>Mycenaceae</taxon>
        <taxon>Mycena</taxon>
    </lineage>
</organism>
<dbReference type="Pfam" id="PF00320">
    <property type="entry name" value="GATA"/>
    <property type="match status" value="2"/>
</dbReference>
<dbReference type="SUPFAM" id="SSF57716">
    <property type="entry name" value="Glucocorticoid receptor-like (DNA-binding domain)"/>
    <property type="match status" value="2"/>
</dbReference>
<dbReference type="GO" id="GO:0000122">
    <property type="term" value="P:negative regulation of transcription by RNA polymerase II"/>
    <property type="evidence" value="ECO:0007669"/>
    <property type="project" value="TreeGrafter"/>
</dbReference>
<dbReference type="GO" id="GO:0005634">
    <property type="term" value="C:nucleus"/>
    <property type="evidence" value="ECO:0007669"/>
    <property type="project" value="UniProtKB-SubCell"/>
</dbReference>
<feature type="compositionally biased region" description="Low complexity" evidence="9">
    <location>
        <begin position="442"/>
        <end position="456"/>
    </location>
</feature>
<dbReference type="AlphaFoldDB" id="A0AAD2HX43"/>
<feature type="compositionally biased region" description="Low complexity" evidence="9">
    <location>
        <begin position="197"/>
        <end position="209"/>
    </location>
</feature>
<dbReference type="GO" id="GO:0000978">
    <property type="term" value="F:RNA polymerase II cis-regulatory region sequence-specific DNA binding"/>
    <property type="evidence" value="ECO:0007669"/>
    <property type="project" value="TreeGrafter"/>
</dbReference>
<accession>A0AAD2HX43</accession>
<dbReference type="SMART" id="SM00401">
    <property type="entry name" value="ZnF_GATA"/>
    <property type="match status" value="2"/>
</dbReference>
<dbReference type="InterPro" id="IPR000679">
    <property type="entry name" value="Znf_GATA"/>
</dbReference>
<feature type="domain" description="GATA-type" evidence="10">
    <location>
        <begin position="524"/>
        <end position="576"/>
    </location>
</feature>